<dbReference type="AlphaFoldDB" id="A0A812Y4N9"/>
<dbReference type="OrthoDB" id="407205at2759"/>
<keyword evidence="1" id="KW-0472">Membrane</keyword>
<dbReference type="PANTHER" id="PTHR18945">
    <property type="entry name" value="NEUROTRANSMITTER GATED ION CHANNEL"/>
    <property type="match status" value="1"/>
</dbReference>
<dbReference type="GO" id="GO:0005216">
    <property type="term" value="F:monoatomic ion channel activity"/>
    <property type="evidence" value="ECO:0007669"/>
    <property type="project" value="InterPro"/>
</dbReference>
<keyword evidence="1" id="KW-0812">Transmembrane</keyword>
<feature type="transmembrane region" description="Helical" evidence="1">
    <location>
        <begin position="322"/>
        <end position="344"/>
    </location>
</feature>
<dbReference type="InterPro" id="IPR006201">
    <property type="entry name" value="Neur_channel"/>
</dbReference>
<dbReference type="InterPro" id="IPR006029">
    <property type="entry name" value="Neurotrans-gated_channel_TM"/>
</dbReference>
<dbReference type="InterPro" id="IPR036719">
    <property type="entry name" value="Neuro-gated_channel_TM_sf"/>
</dbReference>
<proteinExistence type="predicted"/>
<dbReference type="Pfam" id="PF02932">
    <property type="entry name" value="Neur_chan_memb"/>
    <property type="match status" value="1"/>
</dbReference>
<sequence length="390" mass="45091">MGCCCGSKQKLVPEIVWQAARPEQEEHQACHPGLFKYKPVPMEVRVNVDKILEIDQLKETFKAQVFFEGKVRIPKEPKEECQEVCKFVEGLVGQKLSVENAVELTSEGSKFREDSEKEQNLTNLYVTWLIVGVFGESLELQHFPFDCQDFTVTLRFGTPYRENKMNVRLEDSMNSCVVLNVFNLENTWFRPHRLIVRAATTEHQSNSKGHIFPLLHVTVQMQRIPWYFVSNIVTPMLMIAFMGACSTVIPYHNMGERLGASLTLVLTAVAYKYIVAQMVPQIGYNTWLDWYVMCCWCFLFIIVLENCIAVHLWHRSELWKAIYIYSAFMLVNAIFCIWARVVYWRRPSKCSPEEQTGGSYHSCREVTHCYAALDSEDSDSAQSDKSEREV</sequence>
<evidence type="ECO:0000256" key="1">
    <source>
        <dbReference type="SAM" id="Phobius"/>
    </source>
</evidence>
<gene>
    <name evidence="3" type="ORF">SPIL2461_LOCUS22487</name>
</gene>
<feature type="domain" description="Neurotransmitter-gated ion-channel transmembrane" evidence="2">
    <location>
        <begin position="232"/>
        <end position="317"/>
    </location>
</feature>
<organism evidence="3 4">
    <name type="scientific">Symbiodinium pilosum</name>
    <name type="common">Dinoflagellate</name>
    <dbReference type="NCBI Taxonomy" id="2952"/>
    <lineage>
        <taxon>Eukaryota</taxon>
        <taxon>Sar</taxon>
        <taxon>Alveolata</taxon>
        <taxon>Dinophyceae</taxon>
        <taxon>Suessiales</taxon>
        <taxon>Symbiodiniaceae</taxon>
        <taxon>Symbiodinium</taxon>
    </lineage>
</organism>
<dbReference type="GO" id="GO:0016020">
    <property type="term" value="C:membrane"/>
    <property type="evidence" value="ECO:0007669"/>
    <property type="project" value="InterPro"/>
</dbReference>
<feature type="transmembrane region" description="Helical" evidence="1">
    <location>
        <begin position="226"/>
        <end position="251"/>
    </location>
</feature>
<dbReference type="Gene3D" id="1.20.58.390">
    <property type="entry name" value="Neurotransmitter-gated ion-channel transmembrane domain"/>
    <property type="match status" value="1"/>
</dbReference>
<evidence type="ECO:0000259" key="2">
    <source>
        <dbReference type="Pfam" id="PF02932"/>
    </source>
</evidence>
<reference evidence="3" key="1">
    <citation type="submission" date="2021-02" db="EMBL/GenBank/DDBJ databases">
        <authorList>
            <person name="Dougan E. K."/>
            <person name="Rhodes N."/>
            <person name="Thang M."/>
            <person name="Chan C."/>
        </authorList>
    </citation>
    <scope>NUCLEOTIDE SEQUENCE</scope>
</reference>
<feature type="transmembrane region" description="Helical" evidence="1">
    <location>
        <begin position="290"/>
        <end position="310"/>
    </location>
</feature>
<dbReference type="GO" id="GO:0004888">
    <property type="term" value="F:transmembrane signaling receptor activity"/>
    <property type="evidence" value="ECO:0007669"/>
    <property type="project" value="InterPro"/>
</dbReference>
<evidence type="ECO:0000313" key="3">
    <source>
        <dbReference type="EMBL" id="CAE7766523.1"/>
    </source>
</evidence>
<protein>
    <recommendedName>
        <fullName evidence="2">Neurotransmitter-gated ion-channel transmembrane domain-containing protein</fullName>
    </recommendedName>
</protein>
<dbReference type="SUPFAM" id="SSF90112">
    <property type="entry name" value="Neurotransmitter-gated ion-channel transmembrane pore"/>
    <property type="match status" value="1"/>
</dbReference>
<accession>A0A812Y4N9</accession>
<keyword evidence="1" id="KW-1133">Transmembrane helix</keyword>
<evidence type="ECO:0000313" key="4">
    <source>
        <dbReference type="Proteomes" id="UP000649617"/>
    </source>
</evidence>
<dbReference type="EMBL" id="CAJNIZ010047349">
    <property type="protein sequence ID" value="CAE7766523.1"/>
    <property type="molecule type" value="Genomic_DNA"/>
</dbReference>
<name>A0A812Y4N9_SYMPI</name>
<dbReference type="InterPro" id="IPR038050">
    <property type="entry name" value="Neuro_actylchol_rec"/>
</dbReference>
<comment type="caution">
    <text evidence="3">The sequence shown here is derived from an EMBL/GenBank/DDBJ whole genome shotgun (WGS) entry which is preliminary data.</text>
</comment>
<dbReference type="Proteomes" id="UP000649617">
    <property type="component" value="Unassembled WGS sequence"/>
</dbReference>
<feature type="transmembrane region" description="Helical" evidence="1">
    <location>
        <begin position="258"/>
        <end position="278"/>
    </location>
</feature>
<keyword evidence="4" id="KW-1185">Reference proteome</keyword>